<proteinExistence type="predicted"/>
<comment type="caution">
    <text evidence="2">The sequence shown here is derived from an EMBL/GenBank/DDBJ whole genome shotgun (WGS) entry which is preliminary data.</text>
</comment>
<gene>
    <name evidence="2" type="ORF">DFH07DRAFT_959898</name>
</gene>
<reference evidence="2" key="1">
    <citation type="submission" date="2023-03" db="EMBL/GenBank/DDBJ databases">
        <title>Massive genome expansion in bonnet fungi (Mycena s.s.) driven by repeated elements and novel gene families across ecological guilds.</title>
        <authorList>
            <consortium name="Lawrence Berkeley National Laboratory"/>
            <person name="Harder C.B."/>
            <person name="Miyauchi S."/>
            <person name="Viragh M."/>
            <person name="Kuo A."/>
            <person name="Thoen E."/>
            <person name="Andreopoulos B."/>
            <person name="Lu D."/>
            <person name="Skrede I."/>
            <person name="Drula E."/>
            <person name="Henrissat B."/>
            <person name="Morin E."/>
            <person name="Kohler A."/>
            <person name="Barry K."/>
            <person name="LaButti K."/>
            <person name="Morin E."/>
            <person name="Salamov A."/>
            <person name="Lipzen A."/>
            <person name="Mereny Z."/>
            <person name="Hegedus B."/>
            <person name="Baldrian P."/>
            <person name="Stursova M."/>
            <person name="Weitz H."/>
            <person name="Taylor A."/>
            <person name="Grigoriev I.V."/>
            <person name="Nagy L.G."/>
            <person name="Martin F."/>
            <person name="Kauserud H."/>
        </authorList>
    </citation>
    <scope>NUCLEOTIDE SEQUENCE</scope>
    <source>
        <strain evidence="2">CBHHK188m</strain>
    </source>
</reference>
<feature type="region of interest" description="Disordered" evidence="1">
    <location>
        <begin position="167"/>
        <end position="280"/>
    </location>
</feature>
<dbReference type="AlphaFoldDB" id="A0AAD7NBT3"/>
<protein>
    <submittedName>
        <fullName evidence="2">Uncharacterized protein</fullName>
    </submittedName>
</protein>
<evidence type="ECO:0000313" key="3">
    <source>
        <dbReference type="Proteomes" id="UP001215280"/>
    </source>
</evidence>
<dbReference type="EMBL" id="JARJLG010000068">
    <property type="protein sequence ID" value="KAJ7754200.1"/>
    <property type="molecule type" value="Genomic_DNA"/>
</dbReference>
<sequence length="280" mass="31076">MPLPPPRRIRDSDSDDSESEPEVTPPAKCSKPVHRSYEESEDEGPAPTKQPPKPVQRSRDDLSGNQVLPNRTRHASDRQPTRKQANQDKENLDAAQQRIAHLEKELKKTKRQSNLESRQKLLHTQDDDEDDFESEEQDHNNDTIQFASLIQPLGIVPVETPRMQPLLRKSAKSTVPPKTSSRAFLTLPEVPAYSSDRGSPAPPLSSSCNDELPAAEGAPPAPEGEHHHEDRDLPSGDRDHTAKAPSRKRAQPSSSPVPVKGLLRFNGLNMQLPKSPLSND</sequence>
<organism evidence="2 3">
    <name type="scientific">Mycena maculata</name>
    <dbReference type="NCBI Taxonomy" id="230809"/>
    <lineage>
        <taxon>Eukaryota</taxon>
        <taxon>Fungi</taxon>
        <taxon>Dikarya</taxon>
        <taxon>Basidiomycota</taxon>
        <taxon>Agaricomycotina</taxon>
        <taxon>Agaricomycetes</taxon>
        <taxon>Agaricomycetidae</taxon>
        <taxon>Agaricales</taxon>
        <taxon>Marasmiineae</taxon>
        <taxon>Mycenaceae</taxon>
        <taxon>Mycena</taxon>
    </lineage>
</organism>
<feature type="compositionally biased region" description="Basic and acidic residues" evidence="1">
    <location>
        <begin position="74"/>
        <end position="92"/>
    </location>
</feature>
<feature type="compositionally biased region" description="Polar residues" evidence="1">
    <location>
        <begin position="172"/>
        <end position="183"/>
    </location>
</feature>
<dbReference type="Proteomes" id="UP001215280">
    <property type="component" value="Unassembled WGS sequence"/>
</dbReference>
<feature type="compositionally biased region" description="Acidic residues" evidence="1">
    <location>
        <begin position="126"/>
        <end position="136"/>
    </location>
</feature>
<accession>A0AAD7NBT3</accession>
<feature type="compositionally biased region" description="Basic and acidic residues" evidence="1">
    <location>
        <begin position="223"/>
        <end position="242"/>
    </location>
</feature>
<evidence type="ECO:0000313" key="2">
    <source>
        <dbReference type="EMBL" id="KAJ7754200.1"/>
    </source>
</evidence>
<name>A0AAD7NBT3_9AGAR</name>
<evidence type="ECO:0000256" key="1">
    <source>
        <dbReference type="SAM" id="MobiDB-lite"/>
    </source>
</evidence>
<feature type="region of interest" description="Disordered" evidence="1">
    <location>
        <begin position="1"/>
        <end position="144"/>
    </location>
</feature>
<keyword evidence="3" id="KW-1185">Reference proteome</keyword>